<proteinExistence type="predicted"/>
<keyword evidence="2" id="KW-1185">Reference proteome</keyword>
<evidence type="ECO:0000313" key="1">
    <source>
        <dbReference type="EMBL" id="KZT42843.1"/>
    </source>
</evidence>
<organism evidence="1 2">
    <name type="scientific">Sistotremastrum suecicum HHB10207 ss-3</name>
    <dbReference type="NCBI Taxonomy" id="1314776"/>
    <lineage>
        <taxon>Eukaryota</taxon>
        <taxon>Fungi</taxon>
        <taxon>Dikarya</taxon>
        <taxon>Basidiomycota</taxon>
        <taxon>Agaricomycotina</taxon>
        <taxon>Agaricomycetes</taxon>
        <taxon>Sistotremastrales</taxon>
        <taxon>Sistotremastraceae</taxon>
        <taxon>Sistotremastrum</taxon>
    </lineage>
</organism>
<accession>A0A166HLH9</accession>
<dbReference type="EMBL" id="KV428011">
    <property type="protein sequence ID" value="KZT42843.1"/>
    <property type="molecule type" value="Genomic_DNA"/>
</dbReference>
<sequence length="462" mass="53579">MGKYSANAPLQIQMRPKTCDDLRPSFQRILSLIHCTSKLDITLPSQADSIPVLQCLFMSPIDTRRLKHLSIDAMWKSEMPQQIVLSGQRYPNLTTLRLALNCCGPQIVNMPTVTRLELRLIDEDDILFYVVRTLQQVPNLRFFNLRSDEGDFHDYLPKWDGTRGLMAYLPKLEKFGMSDVPPIIDLRHARMLLRSLVIPDSCNFDFAITEKPVSIEKLLAKFRNRRHGVFGPTIDAPTKSLEICICVDRMYVEAPGFRRLITLKHLDIWEPIVIDDESGDERVVRRDQDVTWPLVSVLTANRQFALLRKLTIDLNYSDWKSLVGPYQGHESFSYDMQVDDEVVSEEGGDYSEDEDDEDYEDDEYEIHNNETEDPRPAKLAPKSMWLNIGKRWPDLETLTLRDMDITYLTSALEYSDLFQSLEVIRLMGCDGDMDRLREVIQSRMDPEIDQEIDLELDDEVEY</sequence>
<dbReference type="Proteomes" id="UP000076798">
    <property type="component" value="Unassembled WGS sequence"/>
</dbReference>
<dbReference type="SUPFAM" id="SSF52047">
    <property type="entry name" value="RNI-like"/>
    <property type="match status" value="1"/>
</dbReference>
<evidence type="ECO:0000313" key="2">
    <source>
        <dbReference type="Proteomes" id="UP000076798"/>
    </source>
</evidence>
<gene>
    <name evidence="1" type="ORF">SISSUDRAFT_1041106</name>
</gene>
<name>A0A166HLH9_9AGAM</name>
<reference evidence="1 2" key="1">
    <citation type="journal article" date="2016" name="Mol. Biol. Evol.">
        <title>Comparative Genomics of Early-Diverging Mushroom-Forming Fungi Provides Insights into the Origins of Lignocellulose Decay Capabilities.</title>
        <authorList>
            <person name="Nagy L.G."/>
            <person name="Riley R."/>
            <person name="Tritt A."/>
            <person name="Adam C."/>
            <person name="Daum C."/>
            <person name="Floudas D."/>
            <person name="Sun H."/>
            <person name="Yadav J.S."/>
            <person name="Pangilinan J."/>
            <person name="Larsson K.H."/>
            <person name="Matsuura K."/>
            <person name="Barry K."/>
            <person name="Labutti K."/>
            <person name="Kuo R."/>
            <person name="Ohm R.A."/>
            <person name="Bhattacharya S.S."/>
            <person name="Shirouzu T."/>
            <person name="Yoshinaga Y."/>
            <person name="Martin F.M."/>
            <person name="Grigoriev I.V."/>
            <person name="Hibbett D.S."/>
        </authorList>
    </citation>
    <scope>NUCLEOTIDE SEQUENCE [LARGE SCALE GENOMIC DNA]</scope>
    <source>
        <strain evidence="1 2">HHB10207 ss-3</strain>
    </source>
</reference>
<dbReference type="AlphaFoldDB" id="A0A166HLH9"/>
<protein>
    <submittedName>
        <fullName evidence="1">Uncharacterized protein</fullName>
    </submittedName>
</protein>